<dbReference type="PROSITE" id="PS51729">
    <property type="entry name" value="GNAT_YJDJ"/>
    <property type="match status" value="1"/>
</dbReference>
<reference evidence="2" key="1">
    <citation type="journal article" date="2014" name="Int. J. Syst. Evol. Microbiol.">
        <title>Complete genome of a new Firmicutes species belonging to the dominant human colonic microbiota ('Ruminococcus bicirculans') reveals two chromosomes and a selective capacity to utilize plant glucans.</title>
        <authorList>
            <consortium name="NISC Comparative Sequencing Program"/>
            <person name="Wegmann U."/>
            <person name="Louis P."/>
            <person name="Goesmann A."/>
            <person name="Henrissat B."/>
            <person name="Duncan S.H."/>
            <person name="Flint H.J."/>
        </authorList>
    </citation>
    <scope>NUCLEOTIDE SEQUENCE</scope>
    <source>
        <strain evidence="2">NBRC 107169</strain>
    </source>
</reference>
<dbReference type="Proteomes" id="UP001161405">
    <property type="component" value="Unassembled WGS sequence"/>
</dbReference>
<evidence type="ECO:0000313" key="3">
    <source>
        <dbReference type="Proteomes" id="UP001161405"/>
    </source>
</evidence>
<dbReference type="InterPro" id="IPR045057">
    <property type="entry name" value="Gcn5-rel_NAT"/>
</dbReference>
<dbReference type="SUPFAM" id="SSF55729">
    <property type="entry name" value="Acyl-CoA N-acyltransferases (Nat)"/>
    <property type="match status" value="1"/>
</dbReference>
<dbReference type="PANTHER" id="PTHR31435:SF10">
    <property type="entry name" value="BSR4717 PROTEIN"/>
    <property type="match status" value="1"/>
</dbReference>
<accession>A0ABQ5URS8</accession>
<reference evidence="2" key="2">
    <citation type="submission" date="2023-01" db="EMBL/GenBank/DDBJ databases">
        <title>Draft genome sequence of Maritalea porphyrae strain NBRC 107169.</title>
        <authorList>
            <person name="Sun Q."/>
            <person name="Mori K."/>
        </authorList>
    </citation>
    <scope>NUCLEOTIDE SEQUENCE</scope>
    <source>
        <strain evidence="2">NBRC 107169</strain>
    </source>
</reference>
<dbReference type="Gene3D" id="3.40.630.30">
    <property type="match status" value="1"/>
</dbReference>
<proteinExistence type="predicted"/>
<protein>
    <submittedName>
        <fullName evidence="2">N-acetyltransferase</fullName>
    </submittedName>
</protein>
<keyword evidence="3" id="KW-1185">Reference proteome</keyword>
<name>A0ABQ5URS8_9HYPH</name>
<dbReference type="InterPro" id="IPR031165">
    <property type="entry name" value="GNAT_YJDJ"/>
</dbReference>
<evidence type="ECO:0000313" key="2">
    <source>
        <dbReference type="EMBL" id="GLQ17372.1"/>
    </source>
</evidence>
<dbReference type="InterPro" id="IPR016181">
    <property type="entry name" value="Acyl_CoA_acyltransferase"/>
</dbReference>
<feature type="domain" description="N-acetyltransferase" evidence="1">
    <location>
        <begin position="10"/>
        <end position="96"/>
    </location>
</feature>
<organism evidence="2 3">
    <name type="scientific">Maritalea porphyrae</name>
    <dbReference type="NCBI Taxonomy" id="880732"/>
    <lineage>
        <taxon>Bacteria</taxon>
        <taxon>Pseudomonadati</taxon>
        <taxon>Pseudomonadota</taxon>
        <taxon>Alphaproteobacteria</taxon>
        <taxon>Hyphomicrobiales</taxon>
        <taxon>Devosiaceae</taxon>
        <taxon>Maritalea</taxon>
    </lineage>
</organism>
<dbReference type="EMBL" id="BSNI01000002">
    <property type="protein sequence ID" value="GLQ17372.1"/>
    <property type="molecule type" value="Genomic_DNA"/>
</dbReference>
<comment type="caution">
    <text evidence="2">The sequence shown here is derived from an EMBL/GenBank/DDBJ whole genome shotgun (WGS) entry which is preliminary data.</text>
</comment>
<dbReference type="PANTHER" id="PTHR31435">
    <property type="entry name" value="PROTEIN NATD1"/>
    <property type="match status" value="1"/>
</dbReference>
<gene>
    <name evidence="2" type="ORF">GCM10007879_16210</name>
</gene>
<dbReference type="Pfam" id="PF14542">
    <property type="entry name" value="Acetyltransf_CG"/>
    <property type="match status" value="1"/>
</dbReference>
<dbReference type="RefSeq" id="WP_284363482.1">
    <property type="nucleotide sequence ID" value="NZ_BSNI01000002.1"/>
</dbReference>
<evidence type="ECO:0000259" key="1">
    <source>
        <dbReference type="PROSITE" id="PS51729"/>
    </source>
</evidence>
<sequence>MTKDIKIEFEEDNTRGRFFADLGEGHVAEMTFVRNHNQMIIDHTRVPKQFEGQGIAAKLVVEGVEFARKNRRKIVPVCSYVVVQFKRHKDWADVLAA</sequence>